<organism evidence="1 2">
    <name type="scientific">Legionella lansingensis</name>
    <dbReference type="NCBI Taxonomy" id="45067"/>
    <lineage>
        <taxon>Bacteria</taxon>
        <taxon>Pseudomonadati</taxon>
        <taxon>Pseudomonadota</taxon>
        <taxon>Gammaproteobacteria</taxon>
        <taxon>Legionellales</taxon>
        <taxon>Legionellaceae</taxon>
        <taxon>Legionella</taxon>
    </lineage>
</organism>
<keyword evidence="2" id="KW-1185">Reference proteome</keyword>
<accession>A0A0W0VH91</accession>
<dbReference type="Proteomes" id="UP000054869">
    <property type="component" value="Unassembled WGS sequence"/>
</dbReference>
<reference evidence="1 2" key="1">
    <citation type="submission" date="2015-11" db="EMBL/GenBank/DDBJ databases">
        <title>Genomic analysis of 38 Legionella species identifies large and diverse effector repertoires.</title>
        <authorList>
            <person name="Burstein D."/>
            <person name="Amaro F."/>
            <person name="Zusman T."/>
            <person name="Lifshitz Z."/>
            <person name="Cohen O."/>
            <person name="Gilbert J.A."/>
            <person name="Pupko T."/>
            <person name="Shuman H.A."/>
            <person name="Segal G."/>
        </authorList>
    </citation>
    <scope>NUCLEOTIDE SEQUENCE [LARGE SCALE GENOMIC DNA]</scope>
    <source>
        <strain evidence="1 2">ATCC 49751</strain>
    </source>
</reference>
<dbReference type="EMBL" id="LNYI01000050">
    <property type="protein sequence ID" value="KTD19536.1"/>
    <property type="molecule type" value="Genomic_DNA"/>
</dbReference>
<dbReference type="OrthoDB" id="5646940at2"/>
<evidence type="ECO:0000313" key="2">
    <source>
        <dbReference type="Proteomes" id="UP000054869"/>
    </source>
</evidence>
<dbReference type="PATRIC" id="fig|45067.4.peg.2182"/>
<name>A0A0W0VH91_9GAMM</name>
<dbReference type="AlphaFoldDB" id="A0A0W0VH91"/>
<comment type="caution">
    <text evidence="1">The sequence shown here is derived from an EMBL/GenBank/DDBJ whole genome shotgun (WGS) entry which is preliminary data.</text>
</comment>
<dbReference type="RefSeq" id="WP_028374249.1">
    <property type="nucleotide sequence ID" value="NZ_CAAAJD010000002.1"/>
</dbReference>
<sequence length="94" mass="10669">MGCALEFPESVVRVEFCGQGDKQKIIIDVLTKHSEMDINKLALALGVSVKKLRNICDGKNFLVGEQADSLLQLFLMFLSRQFFHKCTLIRSFMD</sequence>
<gene>
    <name evidence="1" type="ORF">Llan_2078</name>
</gene>
<protein>
    <submittedName>
        <fullName evidence="1">Uncharacterized protein</fullName>
    </submittedName>
</protein>
<proteinExistence type="predicted"/>
<evidence type="ECO:0000313" key="1">
    <source>
        <dbReference type="EMBL" id="KTD19536.1"/>
    </source>
</evidence>